<proteinExistence type="predicted"/>
<evidence type="ECO:0000256" key="1">
    <source>
        <dbReference type="SAM" id="Phobius"/>
    </source>
</evidence>
<keyword evidence="4" id="KW-1185">Reference proteome</keyword>
<dbReference type="InterPro" id="IPR012495">
    <property type="entry name" value="TadE-like_dom"/>
</dbReference>
<keyword evidence="1" id="KW-0812">Transmembrane</keyword>
<evidence type="ECO:0000313" key="3">
    <source>
        <dbReference type="EMBL" id="QQB89509.1"/>
    </source>
</evidence>
<evidence type="ECO:0000259" key="2">
    <source>
        <dbReference type="Pfam" id="PF07811"/>
    </source>
</evidence>
<protein>
    <submittedName>
        <fullName evidence="3">Pilus assembly protein</fullName>
    </submittedName>
</protein>
<dbReference type="EMBL" id="CP066026">
    <property type="protein sequence ID" value="QQB89509.1"/>
    <property type="molecule type" value="Genomic_DNA"/>
</dbReference>
<feature type="transmembrane region" description="Helical" evidence="1">
    <location>
        <begin position="21"/>
        <end position="44"/>
    </location>
</feature>
<keyword evidence="1" id="KW-0472">Membrane</keyword>
<evidence type="ECO:0000313" key="4">
    <source>
        <dbReference type="Proteomes" id="UP000596117"/>
    </source>
</evidence>
<sequence length="139" mass="14891">MMRSYARIRGEEREGAAAVELALVGPVFFLLLVGMVVYGAWFWMAHSVQSAVSEGARAAIAGLDAAEREQLAREVVEAQLKDLGLKAADAVVGVRAEPGRVRVEVAYDAGGHPLMALSPLTVPPPRTIRRAAVIRVEES</sequence>
<reference evidence="3 4" key="1">
    <citation type="submission" date="2020-12" db="EMBL/GenBank/DDBJ databases">
        <title>FDA dAtabase for Regulatory Grade micrObial Sequences (FDA-ARGOS): Supporting development and validation of Infectious Disease Dx tests.</title>
        <authorList>
            <person name="Kerrigan L."/>
            <person name="Long C."/>
            <person name="Tallon L."/>
            <person name="Sadzewicz L."/>
            <person name="Zhao X."/>
            <person name="Boylan J."/>
            <person name="Ott S."/>
            <person name="Bowen H."/>
            <person name="Vavikolanu K."/>
            <person name="Mehta A."/>
            <person name="Aluvathingal J."/>
            <person name="Nadendla S."/>
            <person name="Yan Y."/>
            <person name="Sichtig H."/>
        </authorList>
    </citation>
    <scope>NUCLEOTIDE SEQUENCE [LARGE SCALE GENOMIC DNA]</scope>
    <source>
        <strain evidence="3 4">FDAARGOS_1026</strain>
    </source>
</reference>
<dbReference type="Pfam" id="PF07811">
    <property type="entry name" value="TadE"/>
    <property type="match status" value="1"/>
</dbReference>
<accession>A0A7T4GIM7</accession>
<dbReference type="RefSeq" id="WP_181409296.1">
    <property type="nucleotide sequence ID" value="NZ_CBCRVN010000018.1"/>
</dbReference>
<feature type="domain" description="TadE-like" evidence="2">
    <location>
        <begin position="15"/>
        <end position="57"/>
    </location>
</feature>
<dbReference type="Proteomes" id="UP000596117">
    <property type="component" value="Chromosome"/>
</dbReference>
<gene>
    <name evidence="3" type="ORF">I6H83_03415</name>
</gene>
<keyword evidence="1" id="KW-1133">Transmembrane helix</keyword>
<name>A0A7T4GIM7_BREDI</name>
<organism evidence="3 4">
    <name type="scientific">Brevundimonas diminuta</name>
    <name type="common">Pseudomonas diminuta</name>
    <dbReference type="NCBI Taxonomy" id="293"/>
    <lineage>
        <taxon>Bacteria</taxon>
        <taxon>Pseudomonadati</taxon>
        <taxon>Pseudomonadota</taxon>
        <taxon>Alphaproteobacteria</taxon>
        <taxon>Caulobacterales</taxon>
        <taxon>Caulobacteraceae</taxon>
        <taxon>Brevundimonas</taxon>
    </lineage>
</organism>